<reference evidence="3 4" key="1">
    <citation type="journal article" date="2011" name="Appl. Environ. Microbiol.">
        <title>Contribution of a Sodium Ion Gradient to Energy Conservation during Fermentation in the Cyanobacterium Arthrospira (Spirulina) maxima CS-328.</title>
        <authorList>
            <person name="Carrieri D."/>
            <person name="Ananyev G."/>
            <person name="Lenz O."/>
            <person name="Bryant D.A."/>
            <person name="Dismukes G.C."/>
        </authorList>
    </citation>
    <scope>NUCLEOTIDE SEQUENCE [LARGE SCALE GENOMIC DNA]</scope>
    <source>
        <strain evidence="3 4">CS-328</strain>
    </source>
</reference>
<name>B5W7I2_LIMMA</name>
<accession>B5W7I2</accession>
<evidence type="ECO:0000259" key="2">
    <source>
        <dbReference type="Pfam" id="PF03787"/>
    </source>
</evidence>
<dbReference type="Pfam" id="PF03787">
    <property type="entry name" value="RAMPs"/>
    <property type="match status" value="1"/>
</dbReference>
<dbReference type="EMBL" id="ABYK01000052">
    <property type="protein sequence ID" value="EDZ92538.1"/>
    <property type="molecule type" value="Genomic_DNA"/>
</dbReference>
<dbReference type="InterPro" id="IPR005537">
    <property type="entry name" value="RAMP_III_fam"/>
</dbReference>
<organism evidence="3 4">
    <name type="scientific">Limnospira maxima CS-328</name>
    <dbReference type="NCBI Taxonomy" id="513049"/>
    <lineage>
        <taxon>Bacteria</taxon>
        <taxon>Bacillati</taxon>
        <taxon>Cyanobacteriota</taxon>
        <taxon>Cyanophyceae</taxon>
        <taxon>Oscillatoriophycideae</taxon>
        <taxon>Oscillatoriales</taxon>
        <taxon>Sirenicapillariaceae</taxon>
        <taxon>Limnospira</taxon>
    </lineage>
</organism>
<dbReference type="Proteomes" id="UP000004061">
    <property type="component" value="Unassembled WGS sequence"/>
</dbReference>
<proteinExistence type="predicted"/>
<evidence type="ECO:0000313" key="4">
    <source>
        <dbReference type="Proteomes" id="UP000004061"/>
    </source>
</evidence>
<dbReference type="PANTHER" id="PTHR35579">
    <property type="entry name" value="CRISPR SYSTEM CMS ENDORIBONUCLEASE CSM3"/>
    <property type="match status" value="1"/>
</dbReference>
<dbReference type="AlphaFoldDB" id="B5W7I2"/>
<sequence length="810" mass="90185">MSNTTLTVPNNFTLTITMKSDWHVGSGSGRGEIDSIVQRDADGLPYIPAKSLTGILRDGCEQVAQALDGGSSGKWNNWVNFLFGDQPALAKGAIETEPRPASLSIQSAHLDTKLRDALSEKPKLQQAIAFIKPGVSIDAETGSAKPDFLRFEEVVRMNAVLSADCQFNFSEITSITDGELQTVQQVCYALLIAGAKMVDRLGGKRRRGVGTCEIKVDDKEQNWLKWLETNHAGIKERPDCKPDKLPSYTQTPNLVPNGIWYKVPLKIETRSPLVLPSRTVGNVVECLDYIPGRYLLRHLHKQLGDKLNVSQAIAQNHLVITNATIEINGVAGRPTPFCLFGEKLDGGLGKGKNVYNRFQESEPDDTQLKGERGGYIGQFNNSELPEYQKIDFELYTHNTIMDEVQRPTREVGGIYSYEAIPAGLTFRAELRIPASVEKHLAEKDNNWFQKLAGNTRIGQSKKDQYGAIAIEVESPTPIQATTGSQQNLLYVWFVSDVLMRGKRLNPTVDPDDFKKALERELNVKLKEREIDDLLSMMLRQRRTESWQVRWGLPRPSMVGWQAGSCIVYHVTEGSIAPEKIAELEAKGIGDRRSEGYGQILFNDPLLLTQKLSGFTRNNQLSQNTKPKSVILSKSSNSGNNVKVSNSVFDYARLIETAAWREAIQNQAVAVAANPQKRKEVLGIGISGGESQPPMSQLGGLRSVMGKLTEQNKSNSVTGWIEAIKKVENRKEKWTGTSLNDIKELVTDFDKIWQILEVDKLSKDLTITDNGKTKLKADLWAEAVRTLVDAMIRGHKRDLEKEQKEQSEEVA</sequence>
<dbReference type="InterPro" id="IPR052216">
    <property type="entry name" value="CRISPR_Csm3_endoribonuclease"/>
</dbReference>
<keyword evidence="4" id="KW-1185">Reference proteome</keyword>
<dbReference type="CDD" id="cd09726">
    <property type="entry name" value="RAMP_I_III"/>
    <property type="match status" value="1"/>
</dbReference>
<protein>
    <recommendedName>
        <fullName evidence="2">CRISPR type III-associated protein domain-containing protein</fullName>
    </recommendedName>
</protein>
<gene>
    <name evidence="3" type="ORF">AmaxDRAFT_4732</name>
</gene>
<dbReference type="PANTHER" id="PTHR35579:SF3">
    <property type="entry name" value="CRISPR SYSTEM CMS ENDORIBONUCLEASE CSM3"/>
    <property type="match status" value="1"/>
</dbReference>
<evidence type="ECO:0000256" key="1">
    <source>
        <dbReference type="ARBA" id="ARBA00023118"/>
    </source>
</evidence>
<keyword evidence="1" id="KW-0051">Antiviral defense</keyword>
<dbReference type="GO" id="GO:0051607">
    <property type="term" value="P:defense response to virus"/>
    <property type="evidence" value="ECO:0007669"/>
    <property type="project" value="UniProtKB-KW"/>
</dbReference>
<evidence type="ECO:0000313" key="3">
    <source>
        <dbReference type="EMBL" id="EDZ92538.1"/>
    </source>
</evidence>
<feature type="domain" description="CRISPR type III-associated protein" evidence="2">
    <location>
        <begin position="15"/>
        <end position="213"/>
    </location>
</feature>
<dbReference type="RefSeq" id="WP_006670441.1">
    <property type="nucleotide sequence ID" value="NZ_ABYK01000052.1"/>
</dbReference>
<comment type="caution">
    <text evidence="3">The sequence shown here is derived from an EMBL/GenBank/DDBJ whole genome shotgun (WGS) entry which is preliminary data.</text>
</comment>